<reference evidence="1" key="1">
    <citation type="submission" date="2021-07" db="EMBL/GenBank/DDBJ databases">
        <authorList>
            <person name="Durling M."/>
        </authorList>
    </citation>
    <scope>NUCLEOTIDE SEQUENCE</scope>
</reference>
<dbReference type="OrthoDB" id="10287995at2759"/>
<protein>
    <submittedName>
        <fullName evidence="1">Uncharacterized protein</fullName>
    </submittedName>
</protein>
<keyword evidence="2" id="KW-1185">Reference proteome</keyword>
<name>A0A9N9PJ25_9HELO</name>
<dbReference type="Proteomes" id="UP000696280">
    <property type="component" value="Unassembled WGS sequence"/>
</dbReference>
<organism evidence="1 2">
    <name type="scientific">Hymenoscyphus fraxineus</name>
    <dbReference type="NCBI Taxonomy" id="746836"/>
    <lineage>
        <taxon>Eukaryota</taxon>
        <taxon>Fungi</taxon>
        <taxon>Dikarya</taxon>
        <taxon>Ascomycota</taxon>
        <taxon>Pezizomycotina</taxon>
        <taxon>Leotiomycetes</taxon>
        <taxon>Helotiales</taxon>
        <taxon>Helotiaceae</taxon>
        <taxon>Hymenoscyphus</taxon>
    </lineage>
</organism>
<evidence type="ECO:0000313" key="2">
    <source>
        <dbReference type="Proteomes" id="UP000696280"/>
    </source>
</evidence>
<dbReference type="EMBL" id="CAJVRL010000061">
    <property type="protein sequence ID" value="CAG8955279.1"/>
    <property type="molecule type" value="Genomic_DNA"/>
</dbReference>
<evidence type="ECO:0000313" key="1">
    <source>
        <dbReference type="EMBL" id="CAG8955279.1"/>
    </source>
</evidence>
<sequence>MQHYPCYPTTKIANHSFINNSIAATKMRSRIPTRIFQKSLQPLRHIARPRTLPLSQALIIKRQTRKATIGPDYPLPSSLEILRPTLFRELLASNHATQQSLPLITPLGKAHMLPVGWVKTDILADVVKVIEGNALEGMENATLHVFRVGYDGVEVVETRICVSLECAIADEEIKKCAGDMIVAISEVVPKE</sequence>
<comment type="caution">
    <text evidence="1">The sequence shown here is derived from an EMBL/GenBank/DDBJ whole genome shotgun (WGS) entry which is preliminary data.</text>
</comment>
<gene>
    <name evidence="1" type="ORF">HYFRA_00011261</name>
</gene>
<dbReference type="AlphaFoldDB" id="A0A9N9PJ25"/>
<accession>A0A9N9PJ25</accession>
<proteinExistence type="predicted"/>